<comment type="caution">
    <text evidence="9">The sequence shown here is derived from an EMBL/GenBank/DDBJ whole genome shotgun (WGS) entry which is preliminary data.</text>
</comment>
<feature type="domain" description="ABC transmembrane type-1" evidence="8">
    <location>
        <begin position="92"/>
        <end position="307"/>
    </location>
</feature>
<dbReference type="SUPFAM" id="SSF161098">
    <property type="entry name" value="MetI-like"/>
    <property type="match status" value="1"/>
</dbReference>
<comment type="subcellular location">
    <subcellularLocation>
        <location evidence="1 7">Cell membrane</location>
        <topology evidence="1 7">Multi-pass membrane protein</topology>
    </subcellularLocation>
</comment>
<feature type="transmembrane region" description="Helical" evidence="7">
    <location>
        <begin position="226"/>
        <end position="246"/>
    </location>
</feature>
<sequence>METKKTKFRRAGSVRTAEERLRRRRLFKMNVPLIIMFAPILIYFITFKYIPMGGLIIAFKDYNMADGILHSPWTGLDNFRLLFNSPMMLNIIKNTFFISVLSIVVSFPFPIILAILLNEIRRMLYKRIIQTLVYLPHFLNWVIVGSFIVLIFAQEQGIINKIISDLGGEKIQFLYNKSTWLGILLGSGIWKGVGFGAIIYLAALANIDPSLYESSSLDGANKLRQIWHITLPGIAPVIILMLILSMEHVMDVGFDQIYVLKNPMVGDIANVISVWSYEVGLGRGQFSLTTALGFFQSLVGLVLVLAANKIARKFDQGLW</sequence>
<reference evidence="9 10" key="1">
    <citation type="journal article" date="2009" name="Int. J. Syst. Evol. Microbiol.">
        <title>Paenibacillus contaminans sp. nov., isolated from a contaminated laboratory plate.</title>
        <authorList>
            <person name="Chou J.H."/>
            <person name="Lee J.H."/>
            <person name="Lin M.C."/>
            <person name="Chang P.S."/>
            <person name="Arun A.B."/>
            <person name="Young C.C."/>
            <person name="Chen W.M."/>
        </authorList>
    </citation>
    <scope>NUCLEOTIDE SEQUENCE [LARGE SCALE GENOMIC DNA]</scope>
    <source>
        <strain evidence="9 10">CKOBP-6</strain>
    </source>
</reference>
<evidence type="ECO:0000256" key="4">
    <source>
        <dbReference type="ARBA" id="ARBA00022692"/>
    </source>
</evidence>
<name>A0A329LS45_9BACL</name>
<dbReference type="Proteomes" id="UP000250369">
    <property type="component" value="Unassembled WGS sequence"/>
</dbReference>
<organism evidence="9 10">
    <name type="scientific">Paenibacillus contaminans</name>
    <dbReference type="NCBI Taxonomy" id="450362"/>
    <lineage>
        <taxon>Bacteria</taxon>
        <taxon>Bacillati</taxon>
        <taxon>Bacillota</taxon>
        <taxon>Bacilli</taxon>
        <taxon>Bacillales</taxon>
        <taxon>Paenibacillaceae</taxon>
        <taxon>Paenibacillus</taxon>
    </lineage>
</organism>
<dbReference type="PANTHER" id="PTHR43227">
    <property type="entry name" value="BLL4140 PROTEIN"/>
    <property type="match status" value="1"/>
</dbReference>
<keyword evidence="5 7" id="KW-1133">Transmembrane helix</keyword>
<feature type="transmembrane region" description="Helical" evidence="7">
    <location>
        <begin position="179"/>
        <end position="205"/>
    </location>
</feature>
<dbReference type="InterPro" id="IPR000515">
    <property type="entry name" value="MetI-like"/>
</dbReference>
<dbReference type="PANTHER" id="PTHR43227:SF11">
    <property type="entry name" value="BLL4140 PROTEIN"/>
    <property type="match status" value="1"/>
</dbReference>
<dbReference type="CDD" id="cd06261">
    <property type="entry name" value="TM_PBP2"/>
    <property type="match status" value="1"/>
</dbReference>
<dbReference type="OrthoDB" id="9785836at2"/>
<feature type="transmembrane region" description="Helical" evidence="7">
    <location>
        <begin position="30"/>
        <end position="50"/>
    </location>
</feature>
<dbReference type="Gene3D" id="1.10.3720.10">
    <property type="entry name" value="MetI-like"/>
    <property type="match status" value="1"/>
</dbReference>
<dbReference type="EMBL" id="QMFB01000050">
    <property type="protein sequence ID" value="RAV09423.1"/>
    <property type="molecule type" value="Genomic_DNA"/>
</dbReference>
<dbReference type="PROSITE" id="PS50928">
    <property type="entry name" value="ABC_TM1"/>
    <property type="match status" value="1"/>
</dbReference>
<gene>
    <name evidence="9" type="ORF">DQG23_39670</name>
</gene>
<dbReference type="GO" id="GO:0005886">
    <property type="term" value="C:plasma membrane"/>
    <property type="evidence" value="ECO:0007669"/>
    <property type="project" value="UniProtKB-SubCell"/>
</dbReference>
<dbReference type="InterPro" id="IPR050809">
    <property type="entry name" value="UgpAE/MalFG_permease"/>
</dbReference>
<protein>
    <submittedName>
        <fullName evidence="9">Sugar ABC transporter permease</fullName>
    </submittedName>
</protein>
<feature type="transmembrane region" description="Helical" evidence="7">
    <location>
        <begin position="138"/>
        <end position="159"/>
    </location>
</feature>
<keyword evidence="6 7" id="KW-0472">Membrane</keyword>
<keyword evidence="10" id="KW-1185">Reference proteome</keyword>
<evidence type="ECO:0000256" key="6">
    <source>
        <dbReference type="ARBA" id="ARBA00023136"/>
    </source>
</evidence>
<evidence type="ECO:0000313" key="10">
    <source>
        <dbReference type="Proteomes" id="UP000250369"/>
    </source>
</evidence>
<dbReference type="GO" id="GO:0055085">
    <property type="term" value="P:transmembrane transport"/>
    <property type="evidence" value="ECO:0007669"/>
    <property type="project" value="InterPro"/>
</dbReference>
<keyword evidence="3" id="KW-1003">Cell membrane</keyword>
<evidence type="ECO:0000259" key="8">
    <source>
        <dbReference type="PROSITE" id="PS50928"/>
    </source>
</evidence>
<proteinExistence type="inferred from homology"/>
<keyword evidence="4 7" id="KW-0812">Transmembrane</keyword>
<comment type="similarity">
    <text evidence="7">Belongs to the binding-protein-dependent transport system permease family.</text>
</comment>
<keyword evidence="2 7" id="KW-0813">Transport</keyword>
<evidence type="ECO:0000256" key="1">
    <source>
        <dbReference type="ARBA" id="ARBA00004651"/>
    </source>
</evidence>
<feature type="transmembrane region" description="Helical" evidence="7">
    <location>
        <begin position="286"/>
        <end position="307"/>
    </location>
</feature>
<dbReference type="InterPro" id="IPR035906">
    <property type="entry name" value="MetI-like_sf"/>
</dbReference>
<evidence type="ECO:0000256" key="7">
    <source>
        <dbReference type="RuleBase" id="RU363032"/>
    </source>
</evidence>
<feature type="transmembrane region" description="Helical" evidence="7">
    <location>
        <begin position="96"/>
        <end position="117"/>
    </location>
</feature>
<evidence type="ECO:0000256" key="3">
    <source>
        <dbReference type="ARBA" id="ARBA00022475"/>
    </source>
</evidence>
<evidence type="ECO:0000256" key="2">
    <source>
        <dbReference type="ARBA" id="ARBA00022448"/>
    </source>
</evidence>
<evidence type="ECO:0000256" key="5">
    <source>
        <dbReference type="ARBA" id="ARBA00022989"/>
    </source>
</evidence>
<dbReference type="Pfam" id="PF00528">
    <property type="entry name" value="BPD_transp_1"/>
    <property type="match status" value="1"/>
</dbReference>
<accession>A0A329LS45</accession>
<evidence type="ECO:0000313" key="9">
    <source>
        <dbReference type="EMBL" id="RAV09423.1"/>
    </source>
</evidence>
<dbReference type="AlphaFoldDB" id="A0A329LS45"/>